<dbReference type="Proteomes" id="UP000886858">
    <property type="component" value="Unassembled WGS sequence"/>
</dbReference>
<dbReference type="PANTHER" id="PTHR30572">
    <property type="entry name" value="MEMBRANE COMPONENT OF TRANSPORTER-RELATED"/>
    <property type="match status" value="1"/>
</dbReference>
<feature type="transmembrane region" description="Helical" evidence="7">
    <location>
        <begin position="751"/>
        <end position="773"/>
    </location>
</feature>
<reference evidence="9" key="2">
    <citation type="submission" date="2021-04" db="EMBL/GenBank/DDBJ databases">
        <authorList>
            <person name="Gilroy R."/>
        </authorList>
    </citation>
    <scope>NUCLEOTIDE SEQUENCE</scope>
    <source>
        <strain evidence="9">CHK179-7159</strain>
    </source>
</reference>
<evidence type="ECO:0000256" key="3">
    <source>
        <dbReference type="ARBA" id="ARBA00022692"/>
    </source>
</evidence>
<evidence type="ECO:0000256" key="2">
    <source>
        <dbReference type="ARBA" id="ARBA00022475"/>
    </source>
</evidence>
<protein>
    <submittedName>
        <fullName evidence="9">FtsX-like permease family protein</fullName>
    </submittedName>
</protein>
<keyword evidence="5 7" id="KW-0472">Membrane</keyword>
<name>A0A9D2I8D2_9FIRM</name>
<dbReference type="GO" id="GO:0005886">
    <property type="term" value="C:plasma membrane"/>
    <property type="evidence" value="ECO:0007669"/>
    <property type="project" value="UniProtKB-SubCell"/>
</dbReference>
<dbReference type="EMBL" id="DWYY01000111">
    <property type="protein sequence ID" value="HJA93453.1"/>
    <property type="molecule type" value="Genomic_DNA"/>
</dbReference>
<comment type="similarity">
    <text evidence="6">Belongs to the ABC-4 integral membrane protein family.</text>
</comment>
<feature type="transmembrane region" description="Helical" evidence="7">
    <location>
        <begin position="264"/>
        <end position="284"/>
    </location>
</feature>
<feature type="transmembrane region" description="Helical" evidence="7">
    <location>
        <begin position="21"/>
        <end position="44"/>
    </location>
</feature>
<evidence type="ECO:0000256" key="7">
    <source>
        <dbReference type="SAM" id="Phobius"/>
    </source>
</evidence>
<evidence type="ECO:0000313" key="9">
    <source>
        <dbReference type="EMBL" id="HJA93453.1"/>
    </source>
</evidence>
<feature type="transmembrane region" description="Helical" evidence="7">
    <location>
        <begin position="319"/>
        <end position="341"/>
    </location>
</feature>
<reference evidence="9" key="1">
    <citation type="journal article" date="2021" name="PeerJ">
        <title>Extensive microbial diversity within the chicken gut microbiome revealed by metagenomics and culture.</title>
        <authorList>
            <person name="Gilroy R."/>
            <person name="Ravi A."/>
            <person name="Getino M."/>
            <person name="Pursley I."/>
            <person name="Horton D.L."/>
            <person name="Alikhan N.F."/>
            <person name="Baker D."/>
            <person name="Gharbi K."/>
            <person name="Hall N."/>
            <person name="Watson M."/>
            <person name="Adriaenssens E.M."/>
            <person name="Foster-Nyarko E."/>
            <person name="Jarju S."/>
            <person name="Secka A."/>
            <person name="Antonio M."/>
            <person name="Oren A."/>
            <person name="Chaudhuri R.R."/>
            <person name="La Ragione R."/>
            <person name="Hildebrand F."/>
            <person name="Pallen M.J."/>
        </authorList>
    </citation>
    <scope>NUCLEOTIDE SEQUENCE</scope>
    <source>
        <strain evidence="9">CHK179-7159</strain>
    </source>
</reference>
<keyword evidence="3 7" id="KW-0812">Transmembrane</keyword>
<dbReference type="PANTHER" id="PTHR30572:SF4">
    <property type="entry name" value="ABC TRANSPORTER PERMEASE YTRF"/>
    <property type="match status" value="1"/>
</dbReference>
<dbReference type="AlphaFoldDB" id="A0A9D2I8D2"/>
<dbReference type="GO" id="GO:0022857">
    <property type="term" value="F:transmembrane transporter activity"/>
    <property type="evidence" value="ECO:0007669"/>
    <property type="project" value="TreeGrafter"/>
</dbReference>
<sequence length="792" mass="86517">MKHYLKLVPVSAKIHRKQSKMTRICITLAVLLVSVMFGLADMYLQGVTRHQMQEAGNWHYQFQSIDTQTAAFLSARPEVKVSGWHYTIPAETGYLADGQPVAVSAQEESVFEDIFLNRIAEGKYPDAENEIALSSSLKESASVSLNETVELSSPDGTGTDYLVVGFIEDTGTSRLAAGNTAAAGSTPAAENIQVAVMTPEGFSALGVSDAAESYVVQFSRLCNIPDTIRNIKENYGLSEEQITGNIPLLSIEGQIEGDTGVNQIYQIAVLLSVIVMLTCILMISSSLSSSVAERTEFFGMLRCLGATKKQILRFVRLEGLYWCKTAIPVGILLSVCFVWILSAAMRVISPQWFSAMPLFGISWISIAAGILLGLLTVLLAARSPAKRAARVSPLTAVSGNARQAASFRKAADTRFFKIETALGIHHAKAEKRNYILMTGAFAVCITLFLTFSTLVDFMRNAFVPPAYTPELSVASETNTCSIDPGKLEQVRQNNAVKRAYGRMFAYNVPAEMKGESYNANLISYEENQFHWAESSLVSGSVETVMQQEDQVLFVQTGNTDIRVGDRITLRIDHIDHTVTVAGILSDSPLARTEGTETFFCSEKTFAALTGETGYTIIDIQFKDRASDEDVKAVENIFSGDGVIFSDSLSKIRQQRNLYHTFAVLVYGFLSIIVAITVFHIMNTINMGAAARTKEYGCMRAIGMSGRQLVKMIASEAGTYAVNGVIWGCMIGLPMHWIVYVSLITNIWGTAWSVPFVPLLLIIAIVMCTSLLAVRVPAKRLQGMSVVENIGAL</sequence>
<evidence type="ECO:0000256" key="4">
    <source>
        <dbReference type="ARBA" id="ARBA00022989"/>
    </source>
</evidence>
<gene>
    <name evidence="9" type="ORF">H9717_10135</name>
</gene>
<feature type="domain" description="ABC3 transporter permease C-terminal" evidence="8">
    <location>
        <begin position="270"/>
        <end position="393"/>
    </location>
</feature>
<feature type="transmembrane region" description="Helical" evidence="7">
    <location>
        <begin position="657"/>
        <end position="681"/>
    </location>
</feature>
<comment type="caution">
    <text evidence="9">The sequence shown here is derived from an EMBL/GenBank/DDBJ whole genome shotgun (WGS) entry which is preliminary data.</text>
</comment>
<comment type="subcellular location">
    <subcellularLocation>
        <location evidence="1">Cell membrane</location>
        <topology evidence="1">Multi-pass membrane protein</topology>
    </subcellularLocation>
</comment>
<evidence type="ECO:0000256" key="5">
    <source>
        <dbReference type="ARBA" id="ARBA00023136"/>
    </source>
</evidence>
<feature type="transmembrane region" description="Helical" evidence="7">
    <location>
        <begin position="434"/>
        <end position="455"/>
    </location>
</feature>
<accession>A0A9D2I8D2</accession>
<evidence type="ECO:0000256" key="1">
    <source>
        <dbReference type="ARBA" id="ARBA00004651"/>
    </source>
</evidence>
<dbReference type="InterPro" id="IPR003838">
    <property type="entry name" value="ABC3_permease_C"/>
</dbReference>
<dbReference type="Pfam" id="PF02687">
    <property type="entry name" value="FtsX"/>
    <property type="match status" value="2"/>
</dbReference>
<dbReference type="InterPro" id="IPR050250">
    <property type="entry name" value="Macrolide_Exporter_MacB"/>
</dbReference>
<keyword evidence="2" id="KW-1003">Cell membrane</keyword>
<evidence type="ECO:0000313" key="10">
    <source>
        <dbReference type="Proteomes" id="UP000886858"/>
    </source>
</evidence>
<feature type="domain" description="ABC3 transporter permease C-terminal" evidence="8">
    <location>
        <begin position="668"/>
        <end position="781"/>
    </location>
</feature>
<feature type="transmembrane region" description="Helical" evidence="7">
    <location>
        <begin position="716"/>
        <end position="739"/>
    </location>
</feature>
<keyword evidence="4 7" id="KW-1133">Transmembrane helix</keyword>
<evidence type="ECO:0000259" key="8">
    <source>
        <dbReference type="Pfam" id="PF02687"/>
    </source>
</evidence>
<feature type="transmembrane region" description="Helical" evidence="7">
    <location>
        <begin position="361"/>
        <end position="381"/>
    </location>
</feature>
<proteinExistence type="inferred from homology"/>
<organism evidence="9 10">
    <name type="scientific">Candidatus Eisenbergiella merdipullorum</name>
    <dbReference type="NCBI Taxonomy" id="2838553"/>
    <lineage>
        <taxon>Bacteria</taxon>
        <taxon>Bacillati</taxon>
        <taxon>Bacillota</taxon>
        <taxon>Clostridia</taxon>
        <taxon>Lachnospirales</taxon>
        <taxon>Lachnospiraceae</taxon>
        <taxon>Eisenbergiella</taxon>
    </lineage>
</organism>
<evidence type="ECO:0000256" key="6">
    <source>
        <dbReference type="ARBA" id="ARBA00038076"/>
    </source>
</evidence>